<evidence type="ECO:0000256" key="3">
    <source>
        <dbReference type="ARBA" id="ARBA00022692"/>
    </source>
</evidence>
<evidence type="ECO:0000256" key="6">
    <source>
        <dbReference type="SAM" id="MobiDB-lite"/>
    </source>
</evidence>
<proteinExistence type="predicted"/>
<dbReference type="PANTHER" id="PTHR23511:SF34">
    <property type="entry name" value="SYNAPTIC VESICLE GLYCOPROTEIN 2"/>
    <property type="match status" value="1"/>
</dbReference>
<dbReference type="Pfam" id="PF00083">
    <property type="entry name" value="Sugar_tr"/>
    <property type="match status" value="1"/>
</dbReference>
<keyword evidence="4 7" id="KW-1133">Transmembrane helix</keyword>
<dbReference type="Gene3D" id="1.20.1250.20">
    <property type="entry name" value="MFS general substrate transporter like domains"/>
    <property type="match status" value="1"/>
</dbReference>
<evidence type="ECO:0000313" key="9">
    <source>
        <dbReference type="EMBL" id="MBB5157660.1"/>
    </source>
</evidence>
<feature type="compositionally biased region" description="Basic and acidic residues" evidence="6">
    <location>
        <begin position="436"/>
        <end position="452"/>
    </location>
</feature>
<accession>A0A840QCZ7</accession>
<reference evidence="9 10" key="1">
    <citation type="submission" date="2020-08" db="EMBL/GenBank/DDBJ databases">
        <title>Sequencing the genomes of 1000 actinobacteria strains.</title>
        <authorList>
            <person name="Klenk H.-P."/>
        </authorList>
    </citation>
    <scope>NUCLEOTIDE SEQUENCE [LARGE SCALE GENOMIC DNA]</scope>
    <source>
        <strain evidence="9 10">DSM 45584</strain>
    </source>
</reference>
<evidence type="ECO:0000256" key="1">
    <source>
        <dbReference type="ARBA" id="ARBA00004651"/>
    </source>
</evidence>
<sequence>MAGQTHVIRTPADVVELVNSGRVKGGNSLAIVIIALGGVFIDAYDFTSLSFGISYVKEEFGFGSLTEAVVTGSIMVGALLGALFGGYYTDKIGRYKMFMADMIFFVVAAIGCAVAPNLAVLIFFRFLMGLGIGLDFPVALSFIAEYTATRGKGRSVNLWQVVWFIAIGASFAVLLPFYFLIPAESHTWLWRIAVGFGAVPALLVMLVRHKYMQESPSWAAGRGDLHAAAEILRKSYGIDVQVAPDAPPVQVAETTASPRNFLVLFNRKLPQADDPGGVRGDDAERAVFRGRVLPQRDHRDIVRQVHPAADRWPVGVQLHLRRRGSVARFGPDAEVGFPQARDARLLLQCGAAGGHRGQRPVAARRFRPRGRTPGGPVHLHACGRTGGARDDAGDVVVSDAPARRGNRDGAGGVADRFHRRPHLLPDHDRVIRAERADLPGRGPGDRLAHDTAHQLGAGRPGHRR</sequence>
<dbReference type="InterPro" id="IPR005829">
    <property type="entry name" value="Sugar_transporter_CS"/>
</dbReference>
<organism evidence="9 10">
    <name type="scientific">Saccharopolyspora phatthalungensis</name>
    <dbReference type="NCBI Taxonomy" id="664693"/>
    <lineage>
        <taxon>Bacteria</taxon>
        <taxon>Bacillati</taxon>
        <taxon>Actinomycetota</taxon>
        <taxon>Actinomycetes</taxon>
        <taxon>Pseudonocardiales</taxon>
        <taxon>Pseudonocardiaceae</taxon>
        <taxon>Saccharopolyspora</taxon>
    </lineage>
</organism>
<evidence type="ECO:0000256" key="7">
    <source>
        <dbReference type="SAM" id="Phobius"/>
    </source>
</evidence>
<dbReference type="GO" id="GO:0005886">
    <property type="term" value="C:plasma membrane"/>
    <property type="evidence" value="ECO:0007669"/>
    <property type="project" value="UniProtKB-SubCell"/>
</dbReference>
<dbReference type="PROSITE" id="PS50850">
    <property type="entry name" value="MFS"/>
    <property type="match status" value="1"/>
</dbReference>
<dbReference type="GO" id="GO:0022857">
    <property type="term" value="F:transmembrane transporter activity"/>
    <property type="evidence" value="ECO:0007669"/>
    <property type="project" value="InterPro"/>
</dbReference>
<feature type="domain" description="Major facilitator superfamily (MFS) profile" evidence="8">
    <location>
        <begin position="31"/>
        <end position="464"/>
    </location>
</feature>
<evidence type="ECO:0000256" key="4">
    <source>
        <dbReference type="ARBA" id="ARBA00022989"/>
    </source>
</evidence>
<dbReference type="PANTHER" id="PTHR23511">
    <property type="entry name" value="SYNAPTIC VESICLE GLYCOPROTEIN 2"/>
    <property type="match status" value="1"/>
</dbReference>
<evidence type="ECO:0000256" key="2">
    <source>
        <dbReference type="ARBA" id="ARBA00022448"/>
    </source>
</evidence>
<dbReference type="InterPro" id="IPR036259">
    <property type="entry name" value="MFS_trans_sf"/>
</dbReference>
<feature type="region of interest" description="Disordered" evidence="6">
    <location>
        <begin position="436"/>
        <end position="464"/>
    </location>
</feature>
<dbReference type="AlphaFoldDB" id="A0A840QCZ7"/>
<dbReference type="InterPro" id="IPR005828">
    <property type="entry name" value="MFS_sugar_transport-like"/>
</dbReference>
<keyword evidence="3 7" id="KW-0812">Transmembrane</keyword>
<dbReference type="EMBL" id="JACHIW010000001">
    <property type="protein sequence ID" value="MBB5157660.1"/>
    <property type="molecule type" value="Genomic_DNA"/>
</dbReference>
<feature type="transmembrane region" description="Helical" evidence="7">
    <location>
        <begin position="100"/>
        <end position="124"/>
    </location>
</feature>
<dbReference type="PROSITE" id="PS00217">
    <property type="entry name" value="SUGAR_TRANSPORT_2"/>
    <property type="match status" value="1"/>
</dbReference>
<comment type="caution">
    <text evidence="9">The sequence shown here is derived from an EMBL/GenBank/DDBJ whole genome shotgun (WGS) entry which is preliminary data.</text>
</comment>
<evidence type="ECO:0000313" key="10">
    <source>
        <dbReference type="Proteomes" id="UP000584374"/>
    </source>
</evidence>
<feature type="region of interest" description="Disordered" evidence="6">
    <location>
        <begin position="366"/>
        <end position="392"/>
    </location>
</feature>
<feature type="transmembrane region" description="Helical" evidence="7">
    <location>
        <begin position="161"/>
        <end position="181"/>
    </location>
</feature>
<feature type="transmembrane region" description="Helical" evidence="7">
    <location>
        <begin position="187"/>
        <end position="207"/>
    </location>
</feature>
<dbReference type="SUPFAM" id="SSF103473">
    <property type="entry name" value="MFS general substrate transporter"/>
    <property type="match status" value="1"/>
</dbReference>
<dbReference type="Proteomes" id="UP000584374">
    <property type="component" value="Unassembled WGS sequence"/>
</dbReference>
<dbReference type="CDD" id="cd17316">
    <property type="entry name" value="MFS_SV2_like"/>
    <property type="match status" value="1"/>
</dbReference>
<keyword evidence="10" id="KW-1185">Reference proteome</keyword>
<keyword evidence="5 7" id="KW-0472">Membrane</keyword>
<dbReference type="InterPro" id="IPR020846">
    <property type="entry name" value="MFS_dom"/>
</dbReference>
<feature type="transmembrane region" description="Helical" evidence="7">
    <location>
        <begin position="29"/>
        <end position="56"/>
    </location>
</feature>
<evidence type="ECO:0000256" key="5">
    <source>
        <dbReference type="ARBA" id="ARBA00023136"/>
    </source>
</evidence>
<keyword evidence="2" id="KW-0813">Transport</keyword>
<protein>
    <recommendedName>
        <fullName evidence="8">Major facilitator superfamily (MFS) profile domain-containing protein</fullName>
    </recommendedName>
</protein>
<gene>
    <name evidence="9" type="ORF">BJ970_005194</name>
</gene>
<feature type="transmembrane region" description="Helical" evidence="7">
    <location>
        <begin position="68"/>
        <end position="88"/>
    </location>
</feature>
<evidence type="ECO:0000259" key="8">
    <source>
        <dbReference type="PROSITE" id="PS50850"/>
    </source>
</evidence>
<name>A0A840QCZ7_9PSEU</name>
<comment type="subcellular location">
    <subcellularLocation>
        <location evidence="1">Cell membrane</location>
        <topology evidence="1">Multi-pass membrane protein</topology>
    </subcellularLocation>
</comment>